<evidence type="ECO:0000313" key="1">
    <source>
        <dbReference type="EMBL" id="CAD0197958.1"/>
    </source>
</evidence>
<reference evidence="1" key="1">
    <citation type="submission" date="2021-12" db="EMBL/GenBank/DDBJ databases">
        <authorList>
            <person name="King R."/>
        </authorList>
    </citation>
    <scope>NUCLEOTIDE SEQUENCE</scope>
</reference>
<protein>
    <submittedName>
        <fullName evidence="1">Uncharacterized protein</fullName>
    </submittedName>
</protein>
<sequence>MRLRGLRRSGSRDRTTPNTRTISALNSSVDELRSAQECPSKPCSASTSACPTCGATWSCSALCRTSARTMLSACVRASSVPVRARHSRRDMHDCSPRPTPCTCSSVVTRACIMKGKPALRRVAHSTPVLSPLSSVCNNCSSHCRGSSCNSGLRQRQSLDSNLVNPTCACSKAPLCLVCASSVVKCSPMPTTCCTVRLPAGPPSPAMLRREQIVPRRRDTSLTDLQAHNNTICAVTCRPSSSVTLPVFPWSESVVISMGRWPSGEELLTTPATAAVTAPHVTINSAMRPVQSASDDIDCGGTCPRIYPAQCSRPYTGAWLAARTTLCSHARTCSRRSVSSLCRSVYSTGSTAVQCCPCRICSGSRRRRKSSLYAADTHSVGLRDDA</sequence>
<dbReference type="EMBL" id="LR824010">
    <property type="protein sequence ID" value="CAD0197958.1"/>
    <property type="molecule type" value="Genomic_DNA"/>
</dbReference>
<gene>
    <name evidence="1" type="ORF">CINC_LOCUS12236</name>
</gene>
<evidence type="ECO:0000313" key="2">
    <source>
        <dbReference type="Proteomes" id="UP001154114"/>
    </source>
</evidence>
<keyword evidence="2" id="KW-1185">Reference proteome</keyword>
<name>A0A9N8KRG2_CHRIL</name>
<accession>A0A9N8KRG2</accession>
<proteinExistence type="predicted"/>
<organism evidence="1 2">
    <name type="scientific">Chrysodeixis includens</name>
    <name type="common">Soybean looper</name>
    <name type="synonym">Pseudoplusia includens</name>
    <dbReference type="NCBI Taxonomy" id="689277"/>
    <lineage>
        <taxon>Eukaryota</taxon>
        <taxon>Metazoa</taxon>
        <taxon>Ecdysozoa</taxon>
        <taxon>Arthropoda</taxon>
        <taxon>Hexapoda</taxon>
        <taxon>Insecta</taxon>
        <taxon>Pterygota</taxon>
        <taxon>Neoptera</taxon>
        <taxon>Endopterygota</taxon>
        <taxon>Lepidoptera</taxon>
        <taxon>Glossata</taxon>
        <taxon>Ditrysia</taxon>
        <taxon>Noctuoidea</taxon>
        <taxon>Noctuidae</taxon>
        <taxon>Plusiinae</taxon>
        <taxon>Chrysodeixis</taxon>
    </lineage>
</organism>
<dbReference type="AlphaFoldDB" id="A0A9N8KRG2"/>
<dbReference type="Proteomes" id="UP001154114">
    <property type="component" value="Chromosome 7"/>
</dbReference>